<gene>
    <name evidence="9" type="primary">sacm1lb</name>
    <name evidence="9" type="ORF">Tcan_17950</name>
</gene>
<evidence type="ECO:0000259" key="8">
    <source>
        <dbReference type="PROSITE" id="PS50275"/>
    </source>
</evidence>
<evidence type="ECO:0000256" key="7">
    <source>
        <dbReference type="SAM" id="Phobius"/>
    </source>
</evidence>
<feature type="transmembrane region" description="Helical" evidence="7">
    <location>
        <begin position="433"/>
        <end position="457"/>
    </location>
</feature>
<dbReference type="GO" id="GO:0004438">
    <property type="term" value="F:phosphatidylinositol-3-phosphate phosphatase activity"/>
    <property type="evidence" value="ECO:0007669"/>
    <property type="project" value="UniProtKB-EC"/>
</dbReference>
<dbReference type="Pfam" id="PF02383">
    <property type="entry name" value="Syja_N"/>
    <property type="match status" value="1"/>
</dbReference>
<dbReference type="InterPro" id="IPR002013">
    <property type="entry name" value="SAC_dom"/>
</dbReference>
<dbReference type="GO" id="GO:0005783">
    <property type="term" value="C:endoplasmic reticulum"/>
    <property type="evidence" value="ECO:0007669"/>
    <property type="project" value="TreeGrafter"/>
</dbReference>
<dbReference type="AlphaFoldDB" id="A0A0B2VF49"/>
<evidence type="ECO:0000256" key="6">
    <source>
        <dbReference type="ARBA" id="ARBA00041911"/>
    </source>
</evidence>
<keyword evidence="7" id="KW-0472">Membrane</keyword>
<evidence type="ECO:0000256" key="1">
    <source>
        <dbReference type="ARBA" id="ARBA00013038"/>
    </source>
</evidence>
<reference evidence="9 10" key="1">
    <citation type="submission" date="2014-11" db="EMBL/GenBank/DDBJ databases">
        <title>Genetic blueprint of the zoonotic pathogen Toxocara canis.</title>
        <authorList>
            <person name="Zhu X.-Q."/>
            <person name="Korhonen P.K."/>
            <person name="Cai H."/>
            <person name="Young N.D."/>
            <person name="Nejsum P."/>
            <person name="von Samson-Himmelstjerna G."/>
            <person name="Boag P.R."/>
            <person name="Tan P."/>
            <person name="Li Q."/>
            <person name="Min J."/>
            <person name="Yang Y."/>
            <person name="Wang X."/>
            <person name="Fang X."/>
            <person name="Hall R.S."/>
            <person name="Hofmann A."/>
            <person name="Sternberg P.W."/>
            <person name="Jex A.R."/>
            <person name="Gasser R.B."/>
        </authorList>
    </citation>
    <scope>NUCLEOTIDE SEQUENCE [LARGE SCALE GENOMIC DNA]</scope>
    <source>
        <strain evidence="9">PN_DK_2014</strain>
    </source>
</reference>
<dbReference type="PANTHER" id="PTHR45662:SF2">
    <property type="entry name" value="PHOSPHATIDYLINOSITOL-3-PHOSPHATASE SAC1"/>
    <property type="match status" value="1"/>
</dbReference>
<evidence type="ECO:0000313" key="9">
    <source>
        <dbReference type="EMBL" id="KHN82151.1"/>
    </source>
</evidence>
<protein>
    <recommendedName>
        <fullName evidence="4">Phosphatidylinositol-3-phosphatase SAC1</fullName>
        <ecNumber evidence="1">3.1.3.64</ecNumber>
    </recommendedName>
    <alternativeName>
        <fullName evidence="6">Phosphatidylinositol-4-phosphate phosphatase</fullName>
    </alternativeName>
    <alternativeName>
        <fullName evidence="5">Suppressor of actin mutations 1-like protein</fullName>
    </alternativeName>
</protein>
<dbReference type="PANTHER" id="PTHR45662">
    <property type="entry name" value="PHOSPHATIDYLINOSITIDE PHOSPHATASE SAC1"/>
    <property type="match status" value="1"/>
</dbReference>
<name>A0A0B2VF49_TOXCA</name>
<dbReference type="OrthoDB" id="405996at2759"/>
<accession>A0A0B2VF49</accession>
<comment type="caution">
    <text evidence="9">The sequence shown here is derived from an EMBL/GenBank/DDBJ whole genome shotgun (WGS) entry which is preliminary data.</text>
</comment>
<dbReference type="PROSITE" id="PS50275">
    <property type="entry name" value="SAC"/>
    <property type="match status" value="1"/>
</dbReference>
<keyword evidence="7" id="KW-1133">Transmembrane helix</keyword>
<evidence type="ECO:0000256" key="4">
    <source>
        <dbReference type="ARBA" id="ARBA00040795"/>
    </source>
</evidence>
<comment type="catalytic activity">
    <reaction evidence="2">
        <text>a 1,2-diacyl-sn-glycero-3-phospho-(1D-myo-inositol-3-phosphate) + H2O = a 1,2-diacyl-sn-glycero-3-phospho-(1D-myo-inositol) + phosphate</text>
        <dbReference type="Rhea" id="RHEA:12316"/>
        <dbReference type="ChEBI" id="CHEBI:15377"/>
        <dbReference type="ChEBI" id="CHEBI:43474"/>
        <dbReference type="ChEBI" id="CHEBI:57880"/>
        <dbReference type="ChEBI" id="CHEBI:58088"/>
        <dbReference type="EC" id="3.1.3.64"/>
    </reaction>
    <physiologicalReaction direction="left-to-right" evidence="2">
        <dbReference type="Rhea" id="RHEA:12317"/>
    </physiologicalReaction>
</comment>
<evidence type="ECO:0000256" key="5">
    <source>
        <dbReference type="ARBA" id="ARBA00041396"/>
    </source>
</evidence>
<proteinExistence type="predicted"/>
<evidence type="ECO:0000313" key="10">
    <source>
        <dbReference type="Proteomes" id="UP000031036"/>
    </source>
</evidence>
<comment type="catalytic activity">
    <reaction evidence="3">
        <text>a 1,2-diacyl-sn-glycero-3-phospho-(1D-myo-inositol 4-phosphate) + H2O = a 1,2-diacyl-sn-glycero-3-phospho-(1D-myo-inositol) + phosphate</text>
        <dbReference type="Rhea" id="RHEA:55652"/>
        <dbReference type="ChEBI" id="CHEBI:15377"/>
        <dbReference type="ChEBI" id="CHEBI:43474"/>
        <dbReference type="ChEBI" id="CHEBI:57880"/>
        <dbReference type="ChEBI" id="CHEBI:58178"/>
    </reaction>
    <physiologicalReaction direction="left-to-right" evidence="3">
        <dbReference type="Rhea" id="RHEA:55653"/>
    </physiologicalReaction>
</comment>
<dbReference type="GO" id="GO:0046856">
    <property type="term" value="P:phosphatidylinositol dephosphorylation"/>
    <property type="evidence" value="ECO:0007669"/>
    <property type="project" value="TreeGrafter"/>
</dbReference>
<dbReference type="Proteomes" id="UP000031036">
    <property type="component" value="Unassembled WGS sequence"/>
</dbReference>
<keyword evidence="7" id="KW-0812">Transmembrane</keyword>
<evidence type="ECO:0000256" key="2">
    <source>
        <dbReference type="ARBA" id="ARBA00036631"/>
    </source>
</evidence>
<dbReference type="Pfam" id="PF23674">
    <property type="entry name" value="RYYR-CCHC"/>
    <property type="match status" value="1"/>
</dbReference>
<dbReference type="GO" id="GO:0043812">
    <property type="term" value="F:phosphatidylinositol-4-phosphate phosphatase activity"/>
    <property type="evidence" value="ECO:0007669"/>
    <property type="project" value="TreeGrafter"/>
</dbReference>
<dbReference type="EC" id="3.1.3.64" evidence="1"/>
<dbReference type="InterPro" id="IPR057001">
    <property type="entry name" value="RYYR-CCHC"/>
</dbReference>
<organism evidence="9 10">
    <name type="scientific">Toxocara canis</name>
    <name type="common">Canine roundworm</name>
    <dbReference type="NCBI Taxonomy" id="6265"/>
    <lineage>
        <taxon>Eukaryota</taxon>
        <taxon>Metazoa</taxon>
        <taxon>Ecdysozoa</taxon>
        <taxon>Nematoda</taxon>
        <taxon>Chromadorea</taxon>
        <taxon>Rhabditida</taxon>
        <taxon>Spirurina</taxon>
        <taxon>Ascaridomorpha</taxon>
        <taxon>Ascaridoidea</taxon>
        <taxon>Toxocaridae</taxon>
        <taxon>Toxocara</taxon>
    </lineage>
</organism>
<evidence type="ECO:0000256" key="3">
    <source>
        <dbReference type="ARBA" id="ARBA00036807"/>
    </source>
</evidence>
<dbReference type="EMBL" id="JPKZ01001398">
    <property type="protein sequence ID" value="KHN82151.1"/>
    <property type="molecule type" value="Genomic_DNA"/>
</dbReference>
<dbReference type="STRING" id="6265.A0A0B2VF49"/>
<feature type="domain" description="SAC" evidence="8">
    <location>
        <begin position="164"/>
        <end position="362"/>
    </location>
</feature>
<keyword evidence="10" id="KW-1185">Reference proteome</keyword>
<sequence>MEGSTDIYERFNLYIFPERFAIEPRDQDGGLASDSYLEIDRDSDRLSLLRAAENPIPLSYAEVKMIHGIVGIIKLVSGYALITIKQAYLMGTLNGHEVWLIKETEILPYKRTTLHLTEKQSDERFVWNRYLSAPISAIPELYRYAMPIIHGFFSSNRCVVGENTRGSIPLFWSQRPNLRWQPEPMMKPTDDQLSAYVRHMTRQREIYGGKHVIVNLVNQRGRERRLGGELERVAIQASLPFVRHNPFDFHKECHAMNWGRISILKDQLRDEITQFGFFASSLVHPEHTRQQSGFFRTNCMDSLDRTNVVQAMIAKESLKDQLTYLGILSSGAFSLDDYPDLNALFKNVWADNGDECSRQYAGTGALKADYTRLGKRTYGGAWNDGVNAIVRYFRNNFADGYRQDAIDLFLGNFRVDPENLPPTFETTLLSFDYHGGAIVGAIFAAAMTILCVLVAAFQREMVPQTSANNGEREGSSMLYKKRRARPRLNWRDERVLDVLHKLASGECKTLGEGRDLINELTGLEISNSTLSRRLQKLYEPNSMSNCVHSQPKQEEDVPVKRSKKEIRDYKNDFLEELDRHGFAPFMSTRATRTLAVLENNDAVRIYSTSHTNADGSIEYYRCSGCYTLRKHRYGTTVANVRLRNGKLYGDIQPSAHNAECKTLTVAQALSLLIDRECRREIRNGITTPRQSWLKGCHKARQYGIEEIFPTWHKLSRMYRAVSQQSRLSSFDHL</sequence>